<organism evidence="3 4">
    <name type="scientific">Rhodococcus oxybenzonivorans</name>
    <dbReference type="NCBI Taxonomy" id="1990687"/>
    <lineage>
        <taxon>Bacteria</taxon>
        <taxon>Bacillati</taxon>
        <taxon>Actinomycetota</taxon>
        <taxon>Actinomycetes</taxon>
        <taxon>Mycobacteriales</taxon>
        <taxon>Nocardiaceae</taxon>
        <taxon>Rhodococcus</taxon>
    </lineage>
</organism>
<dbReference type="EC" id="1.1.1.47" evidence="3"/>
<sequence length="259" mass="27017">MMARQVSDMFDLSGRVAVVTGGSRGIGHSIAMALSRAGASVVVASRKIDACERAASAIQTETGNRTSAIACHVGRWDDCQNLLDSVTSEYGRCDILVNNAGMSPRYESLVSVTEEYYDKVAAVNLKGPFRLGALFGDSMTRTGRGSIINVSTIGSLRPGADELVYACAKAGLNALTVGLAEAYGPHVRTNAILPGGVATDIAANWPPGMLEEAITGTPLARIGVPDDFVGAATWLASDASSFVTGALIRIDGGRYRQTS</sequence>
<evidence type="ECO:0000313" key="4">
    <source>
        <dbReference type="Proteomes" id="UP001185863"/>
    </source>
</evidence>
<dbReference type="FunFam" id="3.40.50.720:FF:000084">
    <property type="entry name" value="Short-chain dehydrogenase reductase"/>
    <property type="match status" value="1"/>
</dbReference>
<dbReference type="InterPro" id="IPR002347">
    <property type="entry name" value="SDR_fam"/>
</dbReference>
<comment type="caution">
    <text evidence="3">The sequence shown here is derived from an EMBL/GenBank/DDBJ whole genome shotgun (WGS) entry which is preliminary data.</text>
</comment>
<evidence type="ECO:0000256" key="1">
    <source>
        <dbReference type="ARBA" id="ARBA00006484"/>
    </source>
</evidence>
<dbReference type="InterPro" id="IPR036291">
    <property type="entry name" value="NAD(P)-bd_dom_sf"/>
</dbReference>
<protein>
    <submittedName>
        <fullName evidence="3">Glucose 1-dehydrogenase</fullName>
        <ecNumber evidence="3">1.1.1.47</ecNumber>
    </submittedName>
</protein>
<gene>
    <name evidence="3" type="ORF">R4315_14600</name>
</gene>
<dbReference type="Gene3D" id="3.40.50.720">
    <property type="entry name" value="NAD(P)-binding Rossmann-like Domain"/>
    <property type="match status" value="1"/>
</dbReference>
<dbReference type="PRINTS" id="PR00080">
    <property type="entry name" value="SDRFAMILY"/>
</dbReference>
<comment type="similarity">
    <text evidence="1">Belongs to the short-chain dehydrogenases/reductases (SDR) family.</text>
</comment>
<evidence type="ECO:0000313" key="3">
    <source>
        <dbReference type="EMBL" id="MDV7265761.1"/>
    </source>
</evidence>
<dbReference type="Proteomes" id="UP001185863">
    <property type="component" value="Unassembled WGS sequence"/>
</dbReference>
<name>A0AAE5A6S5_9NOCA</name>
<evidence type="ECO:0000256" key="2">
    <source>
        <dbReference type="ARBA" id="ARBA00023002"/>
    </source>
</evidence>
<dbReference type="PANTHER" id="PTHR43943:SF2">
    <property type="entry name" value="DEHYDROGENASE_REDUCTASE 4"/>
    <property type="match status" value="1"/>
</dbReference>
<dbReference type="RefSeq" id="WP_317743476.1">
    <property type="nucleotide sequence ID" value="NZ_JAWLUP010000031.1"/>
</dbReference>
<dbReference type="PRINTS" id="PR00081">
    <property type="entry name" value="GDHRDH"/>
</dbReference>
<dbReference type="AlphaFoldDB" id="A0AAE5A6S5"/>
<dbReference type="NCBIfam" id="NF005559">
    <property type="entry name" value="PRK07231.1"/>
    <property type="match status" value="1"/>
</dbReference>
<dbReference type="GO" id="GO:0047936">
    <property type="term" value="F:glucose 1-dehydrogenase [NAD(P)+] activity"/>
    <property type="evidence" value="ECO:0007669"/>
    <property type="project" value="UniProtKB-EC"/>
</dbReference>
<dbReference type="Pfam" id="PF13561">
    <property type="entry name" value="adh_short_C2"/>
    <property type="match status" value="1"/>
</dbReference>
<dbReference type="EMBL" id="JAWLUP010000031">
    <property type="protein sequence ID" value="MDV7265761.1"/>
    <property type="molecule type" value="Genomic_DNA"/>
</dbReference>
<dbReference type="SUPFAM" id="SSF51735">
    <property type="entry name" value="NAD(P)-binding Rossmann-fold domains"/>
    <property type="match status" value="1"/>
</dbReference>
<keyword evidence="2 3" id="KW-0560">Oxidoreductase</keyword>
<accession>A0AAE5A6S5</accession>
<reference evidence="3" key="1">
    <citation type="submission" date="2023-10" db="EMBL/GenBank/DDBJ databases">
        <title>Development of a sustainable strategy for remediation of hydrocarbon-contaminated territories based on the waste exchange concept.</title>
        <authorList>
            <person name="Krivoruchko A."/>
        </authorList>
    </citation>
    <scope>NUCLEOTIDE SEQUENCE</scope>
    <source>
        <strain evidence="3">IEGM 68</strain>
    </source>
</reference>
<proteinExistence type="inferred from homology"/>
<dbReference type="PANTHER" id="PTHR43943">
    <property type="entry name" value="DEHYDROGENASE/REDUCTASE (SDR FAMILY) MEMBER 4"/>
    <property type="match status" value="1"/>
</dbReference>